<dbReference type="SUPFAM" id="SSF55781">
    <property type="entry name" value="GAF domain-like"/>
    <property type="match status" value="1"/>
</dbReference>
<dbReference type="Pfam" id="PF13185">
    <property type="entry name" value="GAF_2"/>
    <property type="match status" value="1"/>
</dbReference>
<dbReference type="InterPro" id="IPR003018">
    <property type="entry name" value="GAF"/>
</dbReference>
<dbReference type="Gene3D" id="3.30.450.40">
    <property type="match status" value="1"/>
</dbReference>
<reference evidence="2" key="1">
    <citation type="submission" date="2023-07" db="EMBL/GenBank/DDBJ databases">
        <title>Sequencing the genomes of 1000 actinobacteria strains.</title>
        <authorList>
            <person name="Klenk H.-P."/>
        </authorList>
    </citation>
    <scope>NUCLEOTIDE SEQUENCE</scope>
    <source>
        <strain evidence="2">DSM 45977</strain>
    </source>
</reference>
<evidence type="ECO:0000313" key="2">
    <source>
        <dbReference type="EMBL" id="MDR7300613.1"/>
    </source>
</evidence>
<evidence type="ECO:0000313" key="3">
    <source>
        <dbReference type="Proteomes" id="UP001180845"/>
    </source>
</evidence>
<proteinExistence type="predicted"/>
<name>A0AAE4CNF7_9ACTN</name>
<keyword evidence="3" id="KW-1185">Reference proteome</keyword>
<sequence>MAIDDTPLEVFADLARDLTVQSSKQAVLDRVVELAVQHLDGCDDAGVLLLYRKRGVETAAATSRRIHDSDQAQGRLRQGPCFDAAMQVGAWHNGVYRSDDLATETRWPSYIPQARALGVGSMMGFQLYRDEEFFAALDLYSNQRHALDERAEQMGWVFASYAAMILISARTGGLPGITPPAGG</sequence>
<dbReference type="RefSeq" id="WP_310269671.1">
    <property type="nucleotide sequence ID" value="NZ_JAVDXW010000001.1"/>
</dbReference>
<dbReference type="AlphaFoldDB" id="A0AAE4CNF7"/>
<dbReference type="InterPro" id="IPR029016">
    <property type="entry name" value="GAF-like_dom_sf"/>
</dbReference>
<protein>
    <submittedName>
        <fullName evidence="2">GAF domain-containing protein</fullName>
    </submittedName>
</protein>
<gene>
    <name evidence="2" type="ORF">JOF55_000794</name>
</gene>
<dbReference type="Proteomes" id="UP001180845">
    <property type="component" value="Unassembled WGS sequence"/>
</dbReference>
<dbReference type="EMBL" id="JAVDXW010000001">
    <property type="protein sequence ID" value="MDR7300613.1"/>
    <property type="molecule type" value="Genomic_DNA"/>
</dbReference>
<organism evidence="2 3">
    <name type="scientific">Haloactinomyces albus</name>
    <dbReference type="NCBI Taxonomy" id="1352928"/>
    <lineage>
        <taxon>Bacteria</taxon>
        <taxon>Bacillati</taxon>
        <taxon>Actinomycetota</taxon>
        <taxon>Actinomycetes</taxon>
        <taxon>Actinopolysporales</taxon>
        <taxon>Actinopolysporaceae</taxon>
        <taxon>Haloactinomyces</taxon>
    </lineage>
</organism>
<comment type="caution">
    <text evidence="2">The sequence shown here is derived from an EMBL/GenBank/DDBJ whole genome shotgun (WGS) entry which is preliminary data.</text>
</comment>
<evidence type="ECO:0000259" key="1">
    <source>
        <dbReference type="Pfam" id="PF13185"/>
    </source>
</evidence>
<accession>A0AAE4CNF7</accession>
<feature type="domain" description="GAF" evidence="1">
    <location>
        <begin position="22"/>
        <end position="166"/>
    </location>
</feature>